<gene>
    <name evidence="18" type="ORF">VNI00_008478</name>
</gene>
<keyword evidence="11" id="KW-0326">Glycosidase</keyword>
<evidence type="ECO:0000256" key="3">
    <source>
        <dbReference type="ARBA" id="ARBA00004851"/>
    </source>
</evidence>
<dbReference type="PROSITE" id="PS51760">
    <property type="entry name" value="GH10_2"/>
    <property type="match status" value="1"/>
</dbReference>
<keyword evidence="9" id="KW-0378">Hydrolase</keyword>
<dbReference type="Pfam" id="PF00734">
    <property type="entry name" value="CBM_1"/>
    <property type="match status" value="1"/>
</dbReference>
<evidence type="ECO:0000256" key="5">
    <source>
        <dbReference type="ARBA" id="ARBA00012590"/>
    </source>
</evidence>
<organism evidence="18 19">
    <name type="scientific">Paramarasmius palmivorus</name>
    <dbReference type="NCBI Taxonomy" id="297713"/>
    <lineage>
        <taxon>Eukaryota</taxon>
        <taxon>Fungi</taxon>
        <taxon>Dikarya</taxon>
        <taxon>Basidiomycota</taxon>
        <taxon>Agaricomycotina</taxon>
        <taxon>Agaricomycetes</taxon>
        <taxon>Agaricomycetidae</taxon>
        <taxon>Agaricales</taxon>
        <taxon>Marasmiineae</taxon>
        <taxon>Marasmiaceae</taxon>
        <taxon>Paramarasmius</taxon>
    </lineage>
</organism>
<dbReference type="AlphaFoldDB" id="A0AAW0CY34"/>
<dbReference type="SUPFAM" id="SSF51445">
    <property type="entry name" value="(Trans)glycosidases"/>
    <property type="match status" value="1"/>
</dbReference>
<dbReference type="InterPro" id="IPR000254">
    <property type="entry name" value="CBD"/>
</dbReference>
<comment type="similarity">
    <text evidence="4">Belongs to the glycosyl hydrolase 10 (cellulase F) family.</text>
</comment>
<evidence type="ECO:0000313" key="18">
    <source>
        <dbReference type="EMBL" id="KAK7043124.1"/>
    </source>
</evidence>
<feature type="domain" description="CBM1" evidence="16">
    <location>
        <begin position="316"/>
        <end position="352"/>
    </location>
</feature>
<evidence type="ECO:0000256" key="8">
    <source>
        <dbReference type="ARBA" id="ARBA00022729"/>
    </source>
</evidence>
<dbReference type="PROSITE" id="PS00562">
    <property type="entry name" value="CBM1_1"/>
    <property type="match status" value="1"/>
</dbReference>
<evidence type="ECO:0000256" key="12">
    <source>
        <dbReference type="ARBA" id="ARBA00023326"/>
    </source>
</evidence>
<dbReference type="Proteomes" id="UP001383192">
    <property type="component" value="Unassembled WGS sequence"/>
</dbReference>
<dbReference type="GO" id="GO:0030248">
    <property type="term" value="F:cellulose binding"/>
    <property type="evidence" value="ECO:0007669"/>
    <property type="project" value="InterPro"/>
</dbReference>
<keyword evidence="8 15" id="KW-0732">Signal</keyword>
<keyword evidence="19" id="KW-1185">Reference proteome</keyword>
<feature type="chain" id="PRO_5043407268" description="endo-1,4-beta-xylanase" evidence="15">
    <location>
        <begin position="20"/>
        <end position="352"/>
    </location>
</feature>
<dbReference type="SMART" id="SM00236">
    <property type="entry name" value="fCBD"/>
    <property type="match status" value="1"/>
</dbReference>
<comment type="pathway">
    <text evidence="3">Glycan degradation; xylan degradation.</text>
</comment>
<keyword evidence="6" id="KW-0964">Secreted</keyword>
<accession>A0AAW0CY34</accession>
<dbReference type="PANTHER" id="PTHR31490:SF35">
    <property type="entry name" value="ENDO-1,4-BETA-XYLANASE"/>
    <property type="match status" value="1"/>
</dbReference>
<evidence type="ECO:0000256" key="15">
    <source>
        <dbReference type="SAM" id="SignalP"/>
    </source>
</evidence>
<dbReference type="InterPro" id="IPR031158">
    <property type="entry name" value="GH10_AS"/>
</dbReference>
<feature type="active site" description="Nucleophile" evidence="13">
    <location>
        <position position="215"/>
    </location>
</feature>
<dbReference type="EC" id="3.2.1.8" evidence="5"/>
<dbReference type="EMBL" id="JAYKXP010000029">
    <property type="protein sequence ID" value="KAK7043124.1"/>
    <property type="molecule type" value="Genomic_DNA"/>
</dbReference>
<dbReference type="SMART" id="SM00633">
    <property type="entry name" value="Glyco_10"/>
    <property type="match status" value="1"/>
</dbReference>
<dbReference type="GO" id="GO:0031176">
    <property type="term" value="F:endo-1,4-beta-xylanase activity"/>
    <property type="evidence" value="ECO:0007669"/>
    <property type="project" value="UniProtKB-EC"/>
</dbReference>
<dbReference type="InterPro" id="IPR044846">
    <property type="entry name" value="GH10"/>
</dbReference>
<evidence type="ECO:0000256" key="2">
    <source>
        <dbReference type="ARBA" id="ARBA00004613"/>
    </source>
</evidence>
<dbReference type="GO" id="GO:0005576">
    <property type="term" value="C:extracellular region"/>
    <property type="evidence" value="ECO:0007669"/>
    <property type="project" value="UniProtKB-SubCell"/>
</dbReference>
<evidence type="ECO:0000256" key="13">
    <source>
        <dbReference type="PROSITE-ProRule" id="PRU10061"/>
    </source>
</evidence>
<keyword evidence="10" id="KW-0119">Carbohydrate metabolism</keyword>
<dbReference type="PROSITE" id="PS51164">
    <property type="entry name" value="CBM1_2"/>
    <property type="match status" value="1"/>
</dbReference>
<dbReference type="GO" id="GO:0045493">
    <property type="term" value="P:xylan catabolic process"/>
    <property type="evidence" value="ECO:0007669"/>
    <property type="project" value="UniProtKB-KW"/>
</dbReference>
<evidence type="ECO:0000256" key="11">
    <source>
        <dbReference type="ARBA" id="ARBA00023295"/>
    </source>
</evidence>
<feature type="domain" description="GH10" evidence="17">
    <location>
        <begin position="29"/>
        <end position="286"/>
    </location>
</feature>
<dbReference type="SUPFAM" id="SSF57180">
    <property type="entry name" value="Cellulose-binding domain"/>
    <property type="match status" value="1"/>
</dbReference>
<dbReference type="Pfam" id="PF00331">
    <property type="entry name" value="Glyco_hydro_10"/>
    <property type="match status" value="2"/>
</dbReference>
<comment type="subcellular location">
    <subcellularLocation>
        <location evidence="2">Secreted</location>
    </subcellularLocation>
</comment>
<evidence type="ECO:0000259" key="16">
    <source>
        <dbReference type="PROSITE" id="PS51164"/>
    </source>
</evidence>
<evidence type="ECO:0000256" key="10">
    <source>
        <dbReference type="ARBA" id="ARBA00023277"/>
    </source>
</evidence>
<evidence type="ECO:0000256" key="7">
    <source>
        <dbReference type="ARBA" id="ARBA00022651"/>
    </source>
</evidence>
<comment type="caution">
    <text evidence="18">The sequence shown here is derived from an EMBL/GenBank/DDBJ whole genome shotgun (WGS) entry which is preliminary data.</text>
</comment>
<keyword evidence="12" id="KW-0624">Polysaccharide degradation</keyword>
<evidence type="ECO:0000256" key="1">
    <source>
        <dbReference type="ARBA" id="ARBA00000681"/>
    </source>
</evidence>
<evidence type="ECO:0000256" key="4">
    <source>
        <dbReference type="ARBA" id="ARBA00007495"/>
    </source>
</evidence>
<evidence type="ECO:0000256" key="9">
    <source>
        <dbReference type="ARBA" id="ARBA00022801"/>
    </source>
</evidence>
<evidence type="ECO:0000259" key="17">
    <source>
        <dbReference type="PROSITE" id="PS51760"/>
    </source>
</evidence>
<comment type="catalytic activity">
    <reaction evidence="1">
        <text>Endohydrolysis of (1-&gt;4)-beta-D-xylosidic linkages in xylans.</text>
        <dbReference type="EC" id="3.2.1.8"/>
    </reaction>
</comment>
<dbReference type="InterPro" id="IPR017853">
    <property type="entry name" value="GH"/>
</dbReference>
<dbReference type="Gene3D" id="3.20.20.80">
    <property type="entry name" value="Glycosidases"/>
    <property type="match status" value="2"/>
</dbReference>
<reference evidence="18 19" key="1">
    <citation type="submission" date="2024-01" db="EMBL/GenBank/DDBJ databases">
        <title>A draft genome for a cacao thread blight-causing isolate of Paramarasmius palmivorus.</title>
        <authorList>
            <person name="Baruah I.K."/>
            <person name="Bukari Y."/>
            <person name="Amoako-Attah I."/>
            <person name="Meinhardt L.W."/>
            <person name="Bailey B.A."/>
            <person name="Cohen S.P."/>
        </authorList>
    </citation>
    <scope>NUCLEOTIDE SEQUENCE [LARGE SCALE GENOMIC DNA]</scope>
    <source>
        <strain evidence="18 19">GH-12</strain>
    </source>
</reference>
<feature type="signal peptide" evidence="15">
    <location>
        <begin position="1"/>
        <end position="19"/>
    </location>
</feature>
<evidence type="ECO:0000256" key="6">
    <source>
        <dbReference type="ARBA" id="ARBA00022525"/>
    </source>
</evidence>
<dbReference type="PANTHER" id="PTHR31490">
    <property type="entry name" value="GLYCOSYL HYDROLASE"/>
    <property type="match status" value="1"/>
</dbReference>
<sequence>MARLLALFCLLPLLPYVLGLNPLKSYFTGGRYIGFFTNQARMTSAGSTYVSIAETNFNAATESNACKWETLEPSQNNFNWAACDYTAKHNQLASWVKNLQGSAVDNAMKNHALNEDGTIRSSVFSQQVGSDFIIKAFTYARAADPNAKLYYNDYNLEFSGRKQDGAYNLVKDLKSRGLIDGIGLQGHLTVGSVPSNLKATVQRFASLGIEVAFTELDIGTKSKDFAQQAKDYATVTTACVTVSGCVGITVGGVRDEESSSWRVGEYTLLWDTSYQPKPAASAVATAAAGGTGNSNPPTSTSATTGGSQPTNPPSSGTVPQWGQCGGIGWTGATTCVSPYTCVAQNAYYSQCI</sequence>
<keyword evidence="7" id="KW-0858">Xylan degradation</keyword>
<feature type="region of interest" description="Disordered" evidence="14">
    <location>
        <begin position="285"/>
        <end position="319"/>
    </location>
</feature>
<protein>
    <recommendedName>
        <fullName evidence="5">endo-1,4-beta-xylanase</fullName>
        <ecNumber evidence="5">3.2.1.8</ecNumber>
    </recommendedName>
</protein>
<evidence type="ECO:0000313" key="19">
    <source>
        <dbReference type="Proteomes" id="UP001383192"/>
    </source>
</evidence>
<evidence type="ECO:0000256" key="14">
    <source>
        <dbReference type="SAM" id="MobiDB-lite"/>
    </source>
</evidence>
<feature type="compositionally biased region" description="Low complexity" evidence="14">
    <location>
        <begin position="285"/>
        <end position="307"/>
    </location>
</feature>
<dbReference type="InterPro" id="IPR001000">
    <property type="entry name" value="GH10_dom"/>
</dbReference>
<name>A0AAW0CY34_9AGAR</name>
<dbReference type="InterPro" id="IPR035971">
    <property type="entry name" value="CBD_sf"/>
</dbReference>
<proteinExistence type="inferred from homology"/>
<dbReference type="PROSITE" id="PS00591">
    <property type="entry name" value="GH10_1"/>
    <property type="match status" value="1"/>
</dbReference>